<keyword evidence="3" id="KW-0498">Mitosis</keyword>
<dbReference type="KEGG" id="ndi:NDAI_0F03300"/>
<dbReference type="Proteomes" id="UP000000689">
    <property type="component" value="Chromosome 6"/>
</dbReference>
<protein>
    <submittedName>
        <fullName evidence="6">Uncharacterized protein</fullName>
    </submittedName>
</protein>
<dbReference type="STRING" id="1071378.G0WCY7"/>
<evidence type="ECO:0000313" key="7">
    <source>
        <dbReference type="Proteomes" id="UP000000689"/>
    </source>
</evidence>
<dbReference type="PANTHER" id="PTHR12827:SF3">
    <property type="entry name" value="ANAPHASE-PROMOTING COMPLEX SUBUNIT 1"/>
    <property type="match status" value="1"/>
</dbReference>
<dbReference type="Gene3D" id="1.25.10.10">
    <property type="entry name" value="Leucine-rich Repeat Variant"/>
    <property type="match status" value="1"/>
</dbReference>
<evidence type="ECO:0000256" key="3">
    <source>
        <dbReference type="ARBA" id="ARBA00022776"/>
    </source>
</evidence>
<dbReference type="OMA" id="LEEWHVY"/>
<dbReference type="GO" id="GO:0031145">
    <property type="term" value="P:anaphase-promoting complex-dependent catabolic process"/>
    <property type="evidence" value="ECO:0007669"/>
    <property type="project" value="EnsemblFungi"/>
</dbReference>
<gene>
    <name evidence="6" type="primary">NDAI0F03300</name>
    <name evidence="6" type="ordered locus">NDAI_0F03300</name>
</gene>
<dbReference type="OrthoDB" id="26401at2759"/>
<keyword evidence="4" id="KW-0131">Cell cycle</keyword>
<dbReference type="EMBL" id="HE580272">
    <property type="protein sequence ID" value="CCD25648.1"/>
    <property type="molecule type" value="Genomic_DNA"/>
</dbReference>
<dbReference type="GO" id="GO:0060090">
    <property type="term" value="F:molecular adaptor activity"/>
    <property type="evidence" value="ECO:0007669"/>
    <property type="project" value="EnsemblFungi"/>
</dbReference>
<keyword evidence="2" id="KW-0132">Cell division</keyword>
<dbReference type="eggNOG" id="KOG1858">
    <property type="taxonomic scope" value="Eukaryota"/>
</dbReference>
<proteinExistence type="inferred from homology"/>
<sequence>MDFNNCLRADPLRRGDLWIDENKRTVHLFIGGVCVKKFRFQEKIINCGIVDFERASDCLVIVLSDVAHVYYLSTGGSTSVSFPYTISNAFFYPYGIVLERNDTKDDAGPFNTTDVQFKFITLTDPMAPFGTLSFATKQSMDGIYNMTMVVFPREANDKITAFYDQRENSVHFYYTRILNTNSSAGQTHSKKDTIHSSAYSNMGCNNLNLDENNRNLRKVSILNRRTASINSNYDINNNNSSRNSSSTLRSTNVITKNSDLDSFLKIENNDVSQSVPTRSVSATLDRMSNTSTNSPVIDSTYQTPQEYINQKALSKDIILTKISSLNLPSTLHSNSHSPEFIPVRYESKEAIIILDATSHFSKVWSINLLPSVVNSVPFKMYGDSPQDLIQLSSINTNVDFHIETIHSHPFLFPPGTVLISYEVNTLGSLYNPFIPLNSEIITLYDEDQILERRERRSESPDDIEIDEYIHFHIDCLNQIQDVFCFPTQSSVIQCLEALELICPNNIFTGFLFLWQYIYYLMKSEQLKQNEDTLNSTVGEEFESFLMALLCLLGDATNKDIGSKVINCAANQYLHSLDLVHYVPQIVLGLHLLREEFLLNTLRKNEAIKLKDFLVTAVYFMNWPLSWKNYYPTDSRTRMKYQQQLPSKIQYNQPNDEPPSIMKSLYSITENSQIPLTPYISFSRLIEKASDIDLLITPRCIRLLKLYELTHIPGRPNFFTLGFLTSLGISNSELNTYPIGIITPLRTILKSIERHISFADKELDLSTIARSDLERHIALIKQIEFDQKSEEELSSPSSFSNLTSFKVRNSTIHTNSRRMPRNIYTVISEVVKDSAFVSSEDNALLSSDKEYLLKQNEDQNNLVSKENTELIFSHDRRFDEALSLVNYFDIHKVHFIPTETKYKSILEEKKAVVALTALRTSTAGIGYSAILYGCEQPLSTQKWTPKPVNLECLFPDGTNISKSMNLSKNVTALADFHAGVSSGLIISRHATGITGSWIVFNKPSELNAHHGGFLFGLGLNGHLKNLEEWHVYNYLSPKVTKISIGLLLGMCASMKSTMDLKLTKVLSVHVVALLPQGSNDLNIAIEVQTVALVGIGLLYQQSNHRRMSSLLLSQLTSLVQIHEEMVVHESYRVGAGIALGLINLGSGKNFSSSEENGGHKSEDDGLFQDDLNLDGEAEELYPSLINDLLSIITETHEVEPNWVPEDSHSGALLALTFIFLRTRDKHIADLIKPNLKKNAVINHRSHLFLLKELSYHMILWDTIEDSLEFVLGGMDIALSDQLSAKDLPIYLVMAGRVLAMGIKFASTSNIKVRDILLSLLDRFVPFYQYFGKRNVDEVLIISGITTLVNSLMISASMIMCATGDLEVFRRVRFVHETIFGLHSYLFKRAKKKTRINPIVREFAAEHGDEHDFVMFDSEFSPGANENGSAEEDDAEEEQEEEEDEIGDETDTRESLENIIGIRKDVDFEAHYSKYMSTNLSLGFLFLGSGQYALMTSTSENIAYLILSILPDLDSQLEECLKYFWSMTIEPRCLVIKDSVTEEVINNVPIKIYLRSEHLSGDLVAKNLESPCLLPDFKHIDKIVIDSPDYHPLEIEFNETITAMRYFANGTVIYVKPKDRHNSYDEEKQKFPNVENIHMALQQKIKAIDGKVSLNNKKNITMVNFASNLINRLNMMNPTMLELERELQEKNESIDSAEDFNLDMIYSDCSNNDNITTDYQLEIWKKQALSLGQR</sequence>
<dbReference type="RefSeq" id="XP_003670891.1">
    <property type="nucleotide sequence ID" value="XM_003670843.1"/>
</dbReference>
<dbReference type="GO" id="GO:0051301">
    <property type="term" value="P:cell division"/>
    <property type="evidence" value="ECO:0007669"/>
    <property type="project" value="UniProtKB-KW"/>
</dbReference>
<evidence type="ECO:0000256" key="4">
    <source>
        <dbReference type="ARBA" id="ARBA00023306"/>
    </source>
</evidence>
<feature type="region of interest" description="Disordered" evidence="5">
    <location>
        <begin position="1421"/>
        <end position="1451"/>
    </location>
</feature>
<feature type="compositionally biased region" description="Acidic residues" evidence="5">
    <location>
        <begin position="1427"/>
        <end position="1447"/>
    </location>
</feature>
<reference evidence="6 7" key="1">
    <citation type="journal article" date="2011" name="Proc. Natl. Acad. Sci. U.S.A.">
        <title>Evolutionary erosion of yeast sex chromosomes by mating-type switching accidents.</title>
        <authorList>
            <person name="Gordon J.L."/>
            <person name="Armisen D."/>
            <person name="Proux-Wera E."/>
            <person name="Oheigeartaigh S.S."/>
            <person name="Byrne K.P."/>
            <person name="Wolfe K.H."/>
        </authorList>
    </citation>
    <scope>NUCLEOTIDE SEQUENCE [LARGE SCALE GENOMIC DNA]</scope>
    <source>
        <strain evidence="7">ATCC 10597 / BCRC 20456 / CBS 421 / NBRC 0211 / NRRL Y-12639</strain>
    </source>
</reference>
<organism evidence="6 7">
    <name type="scientific">Naumovozyma dairenensis (strain ATCC 10597 / BCRC 20456 / CBS 421 / NBRC 0211 / NRRL Y-12639)</name>
    <name type="common">Saccharomyces dairenensis</name>
    <dbReference type="NCBI Taxonomy" id="1071378"/>
    <lineage>
        <taxon>Eukaryota</taxon>
        <taxon>Fungi</taxon>
        <taxon>Dikarya</taxon>
        <taxon>Ascomycota</taxon>
        <taxon>Saccharomycotina</taxon>
        <taxon>Saccharomycetes</taxon>
        <taxon>Saccharomycetales</taxon>
        <taxon>Saccharomycetaceae</taxon>
        <taxon>Naumovozyma</taxon>
    </lineage>
</organism>
<dbReference type="GO" id="GO:0007091">
    <property type="term" value="P:metaphase/anaphase transition of mitotic cell cycle"/>
    <property type="evidence" value="ECO:0007669"/>
    <property type="project" value="EnsemblFungi"/>
</dbReference>
<evidence type="ECO:0000256" key="1">
    <source>
        <dbReference type="ARBA" id="ARBA00010547"/>
    </source>
</evidence>
<dbReference type="PANTHER" id="PTHR12827">
    <property type="entry name" value="MEIOTIC CHECKPOINT REGULATOR TSG24 FAMILY MEMBER"/>
    <property type="match status" value="1"/>
</dbReference>
<dbReference type="GO" id="GO:0070979">
    <property type="term" value="P:protein K11-linked ubiquitination"/>
    <property type="evidence" value="ECO:0007669"/>
    <property type="project" value="TreeGrafter"/>
</dbReference>
<comment type="similarity">
    <text evidence="1">Belongs to the APC1 family.</text>
</comment>
<dbReference type="GO" id="GO:0042802">
    <property type="term" value="F:identical protein binding"/>
    <property type="evidence" value="ECO:0007669"/>
    <property type="project" value="EnsemblFungi"/>
</dbReference>
<dbReference type="InterPro" id="IPR024990">
    <property type="entry name" value="Apc1"/>
</dbReference>
<accession>G0WCY7</accession>
<dbReference type="HOGENOM" id="CLU_000746_0_0_1"/>
<keyword evidence="7" id="KW-1185">Reference proteome</keyword>
<name>G0WCY7_NAUDC</name>
<dbReference type="GO" id="GO:0010458">
    <property type="term" value="P:exit from mitosis"/>
    <property type="evidence" value="ECO:0007669"/>
    <property type="project" value="EnsemblFungi"/>
</dbReference>
<evidence type="ECO:0000256" key="5">
    <source>
        <dbReference type="SAM" id="MobiDB-lite"/>
    </source>
</evidence>
<evidence type="ECO:0000256" key="2">
    <source>
        <dbReference type="ARBA" id="ARBA00022618"/>
    </source>
</evidence>
<dbReference type="GeneID" id="11496986"/>
<dbReference type="InterPro" id="IPR011989">
    <property type="entry name" value="ARM-like"/>
</dbReference>
<dbReference type="GO" id="GO:0005680">
    <property type="term" value="C:anaphase-promoting complex"/>
    <property type="evidence" value="ECO:0007669"/>
    <property type="project" value="EnsemblFungi"/>
</dbReference>
<dbReference type="GO" id="GO:0061630">
    <property type="term" value="F:ubiquitin protein ligase activity"/>
    <property type="evidence" value="ECO:0007669"/>
    <property type="project" value="EnsemblFungi"/>
</dbReference>
<evidence type="ECO:0000313" key="6">
    <source>
        <dbReference type="EMBL" id="CCD25648.1"/>
    </source>
</evidence>